<evidence type="ECO:0000256" key="9">
    <source>
        <dbReference type="SAM" id="Phobius"/>
    </source>
</evidence>
<evidence type="ECO:0000256" key="1">
    <source>
        <dbReference type="ARBA" id="ARBA00007316"/>
    </source>
</evidence>
<dbReference type="PANTHER" id="PTHR32309">
    <property type="entry name" value="TYROSINE-PROTEIN KINASE"/>
    <property type="match status" value="1"/>
</dbReference>
<keyword evidence="4" id="KW-0547">Nucleotide-binding</keyword>
<dbReference type="SUPFAM" id="SSF52540">
    <property type="entry name" value="P-loop containing nucleoside triphosphate hydrolases"/>
    <property type="match status" value="1"/>
</dbReference>
<keyword evidence="9" id="KW-0812">Transmembrane</keyword>
<dbReference type="InterPro" id="IPR025669">
    <property type="entry name" value="AAA_dom"/>
</dbReference>
<dbReference type="EC" id="2.7.10.2" evidence="2"/>
<gene>
    <name evidence="11" type="ORF">H9980_08115</name>
</gene>
<keyword evidence="9" id="KW-0472">Membrane</keyword>
<dbReference type="Gene3D" id="3.40.50.300">
    <property type="entry name" value="P-loop containing nucleotide triphosphate hydrolases"/>
    <property type="match status" value="1"/>
</dbReference>
<dbReference type="Proteomes" id="UP000886724">
    <property type="component" value="Unassembled WGS sequence"/>
</dbReference>
<keyword evidence="5" id="KW-0418">Kinase</keyword>
<dbReference type="GO" id="GO:0005886">
    <property type="term" value="C:plasma membrane"/>
    <property type="evidence" value="ECO:0007669"/>
    <property type="project" value="TreeGrafter"/>
</dbReference>
<evidence type="ECO:0000313" key="12">
    <source>
        <dbReference type="Proteomes" id="UP000886724"/>
    </source>
</evidence>
<name>A0A9D1XM11_9FIRM</name>
<dbReference type="GO" id="GO:0004713">
    <property type="term" value="F:protein tyrosine kinase activity"/>
    <property type="evidence" value="ECO:0007669"/>
    <property type="project" value="TreeGrafter"/>
</dbReference>
<dbReference type="Pfam" id="PF13614">
    <property type="entry name" value="AAA_31"/>
    <property type="match status" value="1"/>
</dbReference>
<sequence length="486" mass="55042">MEEKNIEQDEITIDLWILLRDFIRGCIKFWWLILALMVAGGAIMFVTNIQTYTPMYQASATFTVTTNTTTDQNNQSDYNYYYDSSTAEQLSLTFPYILSSQILNDAIEADLGVEAINGSISASIIPNSNMITMTVISSDPDDAKEILESTIRVYPSVARFVIGMTKFNMIENPSVSNVPYNQPNYFNTVAKGALIGLAVGLVIIAIYAFFRKTVHKTQELEEVTNIKCLATVPYLKQKKRSRGKTIMPSILNLQINPLFLENIESLHIRLAKELADINGKTLIFTSTVAKEGKSTIATNVAYALAKNNKKVLLIDADLRKQDLSKQMNLTTNGVGLSSIKYGSDVVEDAIVYLEKQNLYFLGGNSTIDDLTAVLTNPNMKQFMKDMKQKMDYIIFDAPPCEAFEDVFLLEKYGDAFVYVIKQDFVQRHRIVDCIATLADSELPLLGYVFNGDSFTFNDYGRYGYRYYNKYGYRHYSYYNNEKKAIK</sequence>
<evidence type="ECO:0000256" key="5">
    <source>
        <dbReference type="ARBA" id="ARBA00022777"/>
    </source>
</evidence>
<dbReference type="EMBL" id="DXET01000177">
    <property type="protein sequence ID" value="HIX81917.1"/>
    <property type="molecule type" value="Genomic_DNA"/>
</dbReference>
<reference evidence="11" key="1">
    <citation type="journal article" date="2021" name="PeerJ">
        <title>Extensive microbial diversity within the chicken gut microbiome revealed by metagenomics and culture.</title>
        <authorList>
            <person name="Gilroy R."/>
            <person name="Ravi A."/>
            <person name="Getino M."/>
            <person name="Pursley I."/>
            <person name="Horton D.L."/>
            <person name="Alikhan N.F."/>
            <person name="Baker D."/>
            <person name="Gharbi K."/>
            <person name="Hall N."/>
            <person name="Watson M."/>
            <person name="Adriaenssens E.M."/>
            <person name="Foster-Nyarko E."/>
            <person name="Jarju S."/>
            <person name="Secka A."/>
            <person name="Antonio M."/>
            <person name="Oren A."/>
            <person name="Chaudhuri R.R."/>
            <person name="La Ragione R."/>
            <person name="Hildebrand F."/>
            <person name="Pallen M.J."/>
        </authorList>
    </citation>
    <scope>NUCLEOTIDE SEQUENCE</scope>
    <source>
        <strain evidence="11">ChiGjej1B1-14440</strain>
    </source>
</reference>
<organism evidence="11 12">
    <name type="scientific">Candidatus Erysipelatoclostridium merdavium</name>
    <dbReference type="NCBI Taxonomy" id="2838566"/>
    <lineage>
        <taxon>Bacteria</taxon>
        <taxon>Bacillati</taxon>
        <taxon>Bacillota</taxon>
        <taxon>Erysipelotrichia</taxon>
        <taxon>Erysipelotrichales</taxon>
        <taxon>Erysipelotrichales incertae sedis</taxon>
    </lineage>
</organism>
<keyword evidence="6" id="KW-0067">ATP-binding</keyword>
<dbReference type="CDD" id="cd05387">
    <property type="entry name" value="BY-kinase"/>
    <property type="match status" value="1"/>
</dbReference>
<evidence type="ECO:0000256" key="6">
    <source>
        <dbReference type="ARBA" id="ARBA00022840"/>
    </source>
</evidence>
<keyword evidence="3" id="KW-0808">Transferase</keyword>
<keyword evidence="7" id="KW-0829">Tyrosine-protein kinase</keyword>
<evidence type="ECO:0000256" key="4">
    <source>
        <dbReference type="ARBA" id="ARBA00022741"/>
    </source>
</evidence>
<feature type="domain" description="AAA" evidence="10">
    <location>
        <begin position="292"/>
        <end position="400"/>
    </location>
</feature>
<evidence type="ECO:0000256" key="7">
    <source>
        <dbReference type="ARBA" id="ARBA00023137"/>
    </source>
</evidence>
<reference evidence="11" key="2">
    <citation type="submission" date="2021-04" db="EMBL/GenBank/DDBJ databases">
        <authorList>
            <person name="Gilroy R."/>
        </authorList>
    </citation>
    <scope>NUCLEOTIDE SEQUENCE</scope>
    <source>
        <strain evidence="11">ChiGjej1B1-14440</strain>
    </source>
</reference>
<dbReference type="InterPro" id="IPR005702">
    <property type="entry name" value="Wzc-like_C"/>
</dbReference>
<keyword evidence="9" id="KW-1133">Transmembrane helix</keyword>
<dbReference type="InterPro" id="IPR027417">
    <property type="entry name" value="P-loop_NTPase"/>
</dbReference>
<evidence type="ECO:0000256" key="2">
    <source>
        <dbReference type="ARBA" id="ARBA00011903"/>
    </source>
</evidence>
<comment type="similarity">
    <text evidence="1">Belongs to the CpsD/CapB family.</text>
</comment>
<feature type="transmembrane region" description="Helical" evidence="9">
    <location>
        <begin position="29"/>
        <end position="49"/>
    </location>
</feature>
<evidence type="ECO:0000313" key="11">
    <source>
        <dbReference type="EMBL" id="HIX81917.1"/>
    </source>
</evidence>
<protein>
    <recommendedName>
        <fullName evidence="2">non-specific protein-tyrosine kinase</fullName>
        <ecNumber evidence="2">2.7.10.2</ecNumber>
    </recommendedName>
</protein>
<feature type="transmembrane region" description="Helical" evidence="9">
    <location>
        <begin position="189"/>
        <end position="210"/>
    </location>
</feature>
<comment type="caution">
    <text evidence="11">The sequence shown here is derived from an EMBL/GenBank/DDBJ whole genome shotgun (WGS) entry which is preliminary data.</text>
</comment>
<evidence type="ECO:0000256" key="3">
    <source>
        <dbReference type="ARBA" id="ARBA00022679"/>
    </source>
</evidence>
<dbReference type="InterPro" id="IPR050445">
    <property type="entry name" value="Bact_polysacc_biosynth/exp"/>
</dbReference>
<dbReference type="AlphaFoldDB" id="A0A9D1XM11"/>
<accession>A0A9D1XM11</accession>
<dbReference type="PANTHER" id="PTHR32309:SF13">
    <property type="entry name" value="FERRIC ENTEROBACTIN TRANSPORT PROTEIN FEPE"/>
    <property type="match status" value="1"/>
</dbReference>
<evidence type="ECO:0000256" key="8">
    <source>
        <dbReference type="ARBA" id="ARBA00051245"/>
    </source>
</evidence>
<evidence type="ECO:0000259" key="10">
    <source>
        <dbReference type="Pfam" id="PF13614"/>
    </source>
</evidence>
<comment type="catalytic activity">
    <reaction evidence="8">
        <text>L-tyrosyl-[protein] + ATP = O-phospho-L-tyrosyl-[protein] + ADP + H(+)</text>
        <dbReference type="Rhea" id="RHEA:10596"/>
        <dbReference type="Rhea" id="RHEA-COMP:10136"/>
        <dbReference type="Rhea" id="RHEA-COMP:20101"/>
        <dbReference type="ChEBI" id="CHEBI:15378"/>
        <dbReference type="ChEBI" id="CHEBI:30616"/>
        <dbReference type="ChEBI" id="CHEBI:46858"/>
        <dbReference type="ChEBI" id="CHEBI:61978"/>
        <dbReference type="ChEBI" id="CHEBI:456216"/>
        <dbReference type="EC" id="2.7.10.2"/>
    </reaction>
</comment>
<proteinExistence type="inferred from homology"/>